<feature type="transmembrane region" description="Helical" evidence="1">
    <location>
        <begin position="33"/>
        <end position="60"/>
    </location>
</feature>
<dbReference type="AlphaFoldDB" id="A0A1G2BKF1"/>
<dbReference type="InterPro" id="IPR019277">
    <property type="entry name" value="DUF2304"/>
</dbReference>
<dbReference type="Pfam" id="PF10066">
    <property type="entry name" value="DUF2304"/>
    <property type="match status" value="1"/>
</dbReference>
<gene>
    <name evidence="2" type="ORF">A2927_00150</name>
</gene>
<comment type="caution">
    <text evidence="2">The sequence shown here is derived from an EMBL/GenBank/DDBJ whole genome shotgun (WGS) entry which is preliminary data.</text>
</comment>
<sequence>MPLQIIVSLFVMLIVFRLKKKFKDNSLKTSEFIAWLVLWLMVLVVFWLPQTTSYLALLFGIGRGVDLAVYLATLVIFYLVFRLYLKIDKQQKEITKIIRHLALKDEDKNHDQS</sequence>
<protein>
    <recommendedName>
        <fullName evidence="4">DUF2304 domain-containing protein</fullName>
    </recommendedName>
</protein>
<reference evidence="2 3" key="1">
    <citation type="journal article" date="2016" name="Nat. Commun.">
        <title>Thousands of microbial genomes shed light on interconnected biogeochemical processes in an aquifer system.</title>
        <authorList>
            <person name="Anantharaman K."/>
            <person name="Brown C.T."/>
            <person name="Hug L.A."/>
            <person name="Sharon I."/>
            <person name="Castelle C.J."/>
            <person name="Probst A.J."/>
            <person name="Thomas B.C."/>
            <person name="Singh A."/>
            <person name="Wilkins M.J."/>
            <person name="Karaoz U."/>
            <person name="Brodie E.L."/>
            <person name="Williams K.H."/>
            <person name="Hubbard S.S."/>
            <person name="Banfield J.F."/>
        </authorList>
    </citation>
    <scope>NUCLEOTIDE SEQUENCE [LARGE SCALE GENOMIC DNA]</scope>
</reference>
<evidence type="ECO:0000313" key="2">
    <source>
        <dbReference type="EMBL" id="OGY89718.1"/>
    </source>
</evidence>
<evidence type="ECO:0000256" key="1">
    <source>
        <dbReference type="SAM" id="Phobius"/>
    </source>
</evidence>
<name>A0A1G2BKF1_9BACT</name>
<keyword evidence="1" id="KW-0812">Transmembrane</keyword>
<organism evidence="2 3">
    <name type="scientific">Candidatus Komeilibacteria bacterium RIFCSPLOWO2_01_FULL_45_10</name>
    <dbReference type="NCBI Taxonomy" id="1798550"/>
    <lineage>
        <taxon>Bacteria</taxon>
        <taxon>Candidatus Komeiliibacteriota</taxon>
    </lineage>
</organism>
<dbReference type="Proteomes" id="UP000178849">
    <property type="component" value="Unassembled WGS sequence"/>
</dbReference>
<accession>A0A1G2BKF1</accession>
<proteinExistence type="predicted"/>
<evidence type="ECO:0008006" key="4">
    <source>
        <dbReference type="Google" id="ProtNLM"/>
    </source>
</evidence>
<dbReference type="STRING" id="1798550.A2927_00150"/>
<dbReference type="EMBL" id="MHKL01000009">
    <property type="protein sequence ID" value="OGY89718.1"/>
    <property type="molecule type" value="Genomic_DNA"/>
</dbReference>
<evidence type="ECO:0000313" key="3">
    <source>
        <dbReference type="Proteomes" id="UP000178849"/>
    </source>
</evidence>
<keyword evidence="1" id="KW-1133">Transmembrane helix</keyword>
<keyword evidence="1" id="KW-0472">Membrane</keyword>
<feature type="transmembrane region" description="Helical" evidence="1">
    <location>
        <begin position="67"/>
        <end position="85"/>
    </location>
</feature>